<keyword evidence="3" id="KW-1185">Reference proteome</keyword>
<evidence type="ECO:0000313" key="3">
    <source>
        <dbReference type="Proteomes" id="UP000499080"/>
    </source>
</evidence>
<gene>
    <name evidence="2" type="ORF">AVEN_77815_1</name>
</gene>
<reference evidence="2 3" key="1">
    <citation type="journal article" date="2019" name="Sci. Rep.">
        <title>Orb-weaving spider Araneus ventricosus genome elucidates the spidroin gene catalogue.</title>
        <authorList>
            <person name="Kono N."/>
            <person name="Nakamura H."/>
            <person name="Ohtoshi R."/>
            <person name="Moran D.A.P."/>
            <person name="Shinohara A."/>
            <person name="Yoshida Y."/>
            <person name="Fujiwara M."/>
            <person name="Mori M."/>
            <person name="Tomita M."/>
            <person name="Arakawa K."/>
        </authorList>
    </citation>
    <scope>NUCLEOTIDE SEQUENCE [LARGE SCALE GENOMIC DNA]</scope>
</reference>
<evidence type="ECO:0000256" key="1">
    <source>
        <dbReference type="SAM" id="MobiDB-lite"/>
    </source>
</evidence>
<dbReference type="AlphaFoldDB" id="A0A4Y2GRX5"/>
<evidence type="ECO:0000313" key="2">
    <source>
        <dbReference type="EMBL" id="GBM54904.1"/>
    </source>
</evidence>
<comment type="caution">
    <text evidence="2">The sequence shown here is derived from an EMBL/GenBank/DDBJ whole genome shotgun (WGS) entry which is preliminary data.</text>
</comment>
<name>A0A4Y2GRX5_ARAVE</name>
<accession>A0A4Y2GRX5</accession>
<dbReference type="Proteomes" id="UP000499080">
    <property type="component" value="Unassembled WGS sequence"/>
</dbReference>
<sequence>MARKMENCIDLLKPEPVCSVLREWDGSLPPCDKRLDQSAGLQLWVSVGYTSTRNQESMELRLLLLSYDAKMRDWKDYHNEKGQEEKSATETSGLKLNHWVMRAGRVGTGPPPTKRSEKDSP</sequence>
<protein>
    <submittedName>
        <fullName evidence="2">Uncharacterized protein</fullName>
    </submittedName>
</protein>
<proteinExistence type="predicted"/>
<organism evidence="2 3">
    <name type="scientific">Araneus ventricosus</name>
    <name type="common">Orbweaver spider</name>
    <name type="synonym">Epeira ventricosa</name>
    <dbReference type="NCBI Taxonomy" id="182803"/>
    <lineage>
        <taxon>Eukaryota</taxon>
        <taxon>Metazoa</taxon>
        <taxon>Ecdysozoa</taxon>
        <taxon>Arthropoda</taxon>
        <taxon>Chelicerata</taxon>
        <taxon>Arachnida</taxon>
        <taxon>Araneae</taxon>
        <taxon>Araneomorphae</taxon>
        <taxon>Entelegynae</taxon>
        <taxon>Araneoidea</taxon>
        <taxon>Araneidae</taxon>
        <taxon>Araneus</taxon>
    </lineage>
</organism>
<feature type="compositionally biased region" description="Basic and acidic residues" evidence="1">
    <location>
        <begin position="79"/>
        <end position="88"/>
    </location>
</feature>
<dbReference type="EMBL" id="BGPR01001478">
    <property type="protein sequence ID" value="GBM54904.1"/>
    <property type="molecule type" value="Genomic_DNA"/>
</dbReference>
<feature type="region of interest" description="Disordered" evidence="1">
    <location>
        <begin position="79"/>
        <end position="121"/>
    </location>
</feature>